<dbReference type="EMBL" id="WIUZ02000037">
    <property type="protein sequence ID" value="KAF9777465.1"/>
    <property type="molecule type" value="Genomic_DNA"/>
</dbReference>
<proteinExistence type="predicted"/>
<dbReference type="InterPro" id="IPR011009">
    <property type="entry name" value="Kinase-like_dom_sf"/>
</dbReference>
<evidence type="ECO:0000313" key="7">
    <source>
        <dbReference type="Proteomes" id="UP000736335"/>
    </source>
</evidence>
<dbReference type="PANTHER" id="PTHR44329">
    <property type="entry name" value="SERINE/THREONINE-PROTEIN KINASE TNNI3K-RELATED"/>
    <property type="match status" value="1"/>
</dbReference>
<gene>
    <name evidence="6" type="ORF">BJ322DRAFT_1010995</name>
    <name evidence="5" type="ORF">BJ322DRAFT_1015655</name>
</gene>
<dbReference type="Gene3D" id="1.10.510.10">
    <property type="entry name" value="Transferase(Phosphotransferase) domain 1"/>
    <property type="match status" value="1"/>
</dbReference>
<keyword evidence="1" id="KW-0547">Nucleotide-binding</keyword>
<feature type="domain" description="Protein kinase" evidence="4">
    <location>
        <begin position="59"/>
        <end position="344"/>
    </location>
</feature>
<dbReference type="OrthoDB" id="346907at2759"/>
<reference evidence="6" key="2">
    <citation type="submission" date="2020-11" db="EMBL/GenBank/DDBJ databases">
        <authorList>
            <consortium name="DOE Joint Genome Institute"/>
            <person name="Kuo A."/>
            <person name="Miyauchi S."/>
            <person name="Kiss E."/>
            <person name="Drula E."/>
            <person name="Kohler A."/>
            <person name="Sanchez-Garcia M."/>
            <person name="Andreopoulos B."/>
            <person name="Barry K.W."/>
            <person name="Bonito G."/>
            <person name="Buee M."/>
            <person name="Carver A."/>
            <person name="Chen C."/>
            <person name="Cichocki N."/>
            <person name="Clum A."/>
            <person name="Culley D."/>
            <person name="Crous P.W."/>
            <person name="Fauchery L."/>
            <person name="Girlanda M."/>
            <person name="Hayes R."/>
            <person name="Keri Z."/>
            <person name="Labutti K."/>
            <person name="Lipzen A."/>
            <person name="Lombard V."/>
            <person name="Magnuson J."/>
            <person name="Maillard F."/>
            <person name="Morin E."/>
            <person name="Murat C."/>
            <person name="Nolan M."/>
            <person name="Ohm R."/>
            <person name="Pangilinan J."/>
            <person name="Pereira M."/>
            <person name="Perotto S."/>
            <person name="Peter M."/>
            <person name="Riley R."/>
            <person name="Sitrit Y."/>
            <person name="Stielow B."/>
            <person name="Szollosi G."/>
            <person name="Zifcakova L."/>
            <person name="Stursova M."/>
            <person name="Spatafora J.W."/>
            <person name="Tedersoo L."/>
            <person name="Vaario L.-M."/>
            <person name="Yamada A."/>
            <person name="Yan M."/>
            <person name="Wang P."/>
            <person name="Xu J."/>
            <person name="Bruns T."/>
            <person name="Baldrian P."/>
            <person name="Vilgalys R."/>
            <person name="Henrissat B."/>
            <person name="Grigoriev I.V."/>
            <person name="Hibbett D."/>
            <person name="Nagy L.G."/>
            <person name="Martin F.M."/>
        </authorList>
    </citation>
    <scope>NUCLEOTIDE SEQUENCE</scope>
    <source>
        <strain evidence="6">UH-Tt-Lm1</strain>
    </source>
</reference>
<name>A0A9P6L3X5_9AGAM</name>
<dbReference type="EMBL" id="WIUZ02000014">
    <property type="protein sequence ID" value="KAF9781134.1"/>
    <property type="molecule type" value="Genomic_DNA"/>
</dbReference>
<dbReference type="GO" id="GO:0005524">
    <property type="term" value="F:ATP binding"/>
    <property type="evidence" value="ECO:0007669"/>
    <property type="project" value="UniProtKB-KW"/>
</dbReference>
<evidence type="ECO:0000256" key="3">
    <source>
        <dbReference type="SAM" id="MobiDB-lite"/>
    </source>
</evidence>
<protein>
    <submittedName>
        <fullName evidence="6">Kinase-like domain-containing protein</fullName>
    </submittedName>
</protein>
<dbReference type="AlphaFoldDB" id="A0A9P6L3X5"/>
<keyword evidence="6" id="KW-0808">Transferase</keyword>
<evidence type="ECO:0000313" key="6">
    <source>
        <dbReference type="EMBL" id="KAF9781134.1"/>
    </source>
</evidence>
<dbReference type="GO" id="GO:0004674">
    <property type="term" value="F:protein serine/threonine kinase activity"/>
    <property type="evidence" value="ECO:0007669"/>
    <property type="project" value="TreeGrafter"/>
</dbReference>
<sequence>MSSPSYPVIWDNWSENDSLQILRHNGIAAKLKGTALVVLRALCGTFWRLPMSCLIDVDFKTKEDLPFATRGYTDLWKRDWNGGKVAVKALRFGPDDDRSMITKRFAKEVVILKWLRHENVVPLVGVISEPPFFSMVSAWMMNGNIMSFITANPDQNPFNLASILVDATAGLKYLHEHDAVHGDLRGANILINSGHRACLANLELFAIIEETISANEYGGNTMRSTIRWTAPEILSPETYGYAGSDACIKLPSKSTDIYALGMTMFEVISGCEPFEDTKPDGLLIRKVLNKIRPERPSVGFSDALWALLIQTWLEVFEAADSAPSARPNITDVLELLQDEGETWSQTRRLLGFSSPMEQEPSGMSAVSPELAMRLT</sequence>
<reference evidence="6" key="1">
    <citation type="journal article" date="2020" name="Nat. Commun.">
        <title>Large-scale genome sequencing of mycorrhizal fungi provides insights into the early evolution of symbiotic traits.</title>
        <authorList>
            <person name="Miyauchi S."/>
            <person name="Kiss E."/>
            <person name="Kuo A."/>
            <person name="Drula E."/>
            <person name="Kohler A."/>
            <person name="Sanchez-Garcia M."/>
            <person name="Morin E."/>
            <person name="Andreopoulos B."/>
            <person name="Barry K.W."/>
            <person name="Bonito G."/>
            <person name="Buee M."/>
            <person name="Carver A."/>
            <person name="Chen C."/>
            <person name="Cichocki N."/>
            <person name="Clum A."/>
            <person name="Culley D."/>
            <person name="Crous P.W."/>
            <person name="Fauchery L."/>
            <person name="Girlanda M."/>
            <person name="Hayes R.D."/>
            <person name="Keri Z."/>
            <person name="LaButti K."/>
            <person name="Lipzen A."/>
            <person name="Lombard V."/>
            <person name="Magnuson J."/>
            <person name="Maillard F."/>
            <person name="Murat C."/>
            <person name="Nolan M."/>
            <person name="Ohm R.A."/>
            <person name="Pangilinan J."/>
            <person name="Pereira M.F."/>
            <person name="Perotto S."/>
            <person name="Peter M."/>
            <person name="Pfister S."/>
            <person name="Riley R."/>
            <person name="Sitrit Y."/>
            <person name="Stielow J.B."/>
            <person name="Szollosi G."/>
            <person name="Zifcakova L."/>
            <person name="Stursova M."/>
            <person name="Spatafora J.W."/>
            <person name="Tedersoo L."/>
            <person name="Vaario L.M."/>
            <person name="Yamada A."/>
            <person name="Yan M."/>
            <person name="Wang P."/>
            <person name="Xu J."/>
            <person name="Bruns T."/>
            <person name="Baldrian P."/>
            <person name="Vilgalys R."/>
            <person name="Dunand C."/>
            <person name="Henrissat B."/>
            <person name="Grigoriev I.V."/>
            <person name="Hibbett D."/>
            <person name="Nagy L.G."/>
            <person name="Martin F.M."/>
        </authorList>
    </citation>
    <scope>NUCLEOTIDE SEQUENCE</scope>
    <source>
        <strain evidence="6">UH-Tt-Lm1</strain>
    </source>
</reference>
<keyword evidence="2" id="KW-0067">ATP-binding</keyword>
<dbReference type="Pfam" id="PF07714">
    <property type="entry name" value="PK_Tyr_Ser-Thr"/>
    <property type="match status" value="1"/>
</dbReference>
<evidence type="ECO:0000256" key="1">
    <source>
        <dbReference type="ARBA" id="ARBA00022741"/>
    </source>
</evidence>
<evidence type="ECO:0000256" key="2">
    <source>
        <dbReference type="ARBA" id="ARBA00022840"/>
    </source>
</evidence>
<keyword evidence="6" id="KW-0418">Kinase</keyword>
<accession>A0A9P6L3X5</accession>
<organism evidence="6 7">
    <name type="scientific">Thelephora terrestris</name>
    <dbReference type="NCBI Taxonomy" id="56493"/>
    <lineage>
        <taxon>Eukaryota</taxon>
        <taxon>Fungi</taxon>
        <taxon>Dikarya</taxon>
        <taxon>Basidiomycota</taxon>
        <taxon>Agaricomycotina</taxon>
        <taxon>Agaricomycetes</taxon>
        <taxon>Thelephorales</taxon>
        <taxon>Thelephoraceae</taxon>
        <taxon>Thelephora</taxon>
    </lineage>
</organism>
<dbReference type="InterPro" id="IPR051681">
    <property type="entry name" value="Ser/Thr_Kinases-Pseudokinases"/>
</dbReference>
<dbReference type="PANTHER" id="PTHR44329:SF298">
    <property type="entry name" value="MIXED LINEAGE KINASE DOMAIN-LIKE PROTEIN"/>
    <property type="match status" value="1"/>
</dbReference>
<evidence type="ECO:0000259" key="4">
    <source>
        <dbReference type="PROSITE" id="PS50011"/>
    </source>
</evidence>
<dbReference type="PROSITE" id="PS50011">
    <property type="entry name" value="PROTEIN_KINASE_DOM"/>
    <property type="match status" value="1"/>
</dbReference>
<dbReference type="InterPro" id="IPR001245">
    <property type="entry name" value="Ser-Thr/Tyr_kinase_cat_dom"/>
</dbReference>
<dbReference type="InterPro" id="IPR000719">
    <property type="entry name" value="Prot_kinase_dom"/>
</dbReference>
<keyword evidence="7" id="KW-1185">Reference proteome</keyword>
<comment type="caution">
    <text evidence="6">The sequence shown here is derived from an EMBL/GenBank/DDBJ whole genome shotgun (WGS) entry which is preliminary data.</text>
</comment>
<dbReference type="SUPFAM" id="SSF56112">
    <property type="entry name" value="Protein kinase-like (PK-like)"/>
    <property type="match status" value="1"/>
</dbReference>
<evidence type="ECO:0000313" key="5">
    <source>
        <dbReference type="EMBL" id="KAF9777465.1"/>
    </source>
</evidence>
<dbReference type="Proteomes" id="UP000736335">
    <property type="component" value="Unassembled WGS sequence"/>
</dbReference>
<feature type="region of interest" description="Disordered" evidence="3">
    <location>
        <begin position="354"/>
        <end position="375"/>
    </location>
</feature>